<dbReference type="EMBL" id="JADJOT010000010">
    <property type="protein sequence ID" value="MBK7955309.1"/>
    <property type="molecule type" value="Genomic_DNA"/>
</dbReference>
<protein>
    <recommendedName>
        <fullName evidence="5">Right handed beta helix domain-containing protein</fullName>
    </recommendedName>
</protein>
<evidence type="ECO:0000313" key="3">
    <source>
        <dbReference type="EMBL" id="MBK7955309.1"/>
    </source>
</evidence>
<dbReference type="InterPro" id="IPR011050">
    <property type="entry name" value="Pectin_lyase_fold/virulence"/>
</dbReference>
<feature type="region of interest" description="Disordered" evidence="1">
    <location>
        <begin position="47"/>
        <end position="68"/>
    </location>
</feature>
<gene>
    <name evidence="3" type="ORF">IPK02_15895</name>
</gene>
<organism evidence="3 4">
    <name type="scientific">Candidatus Accumulibacter affinis</name>
    <dbReference type="NCBI Taxonomy" id="2954384"/>
    <lineage>
        <taxon>Bacteria</taxon>
        <taxon>Pseudomonadati</taxon>
        <taxon>Pseudomonadota</taxon>
        <taxon>Betaproteobacteria</taxon>
        <taxon>Candidatus Accumulibacter</taxon>
    </lineage>
</organism>
<accession>A0A935TC47</accession>
<feature type="signal peptide" evidence="2">
    <location>
        <begin position="1"/>
        <end position="21"/>
    </location>
</feature>
<reference evidence="3 4" key="1">
    <citation type="submission" date="2020-10" db="EMBL/GenBank/DDBJ databases">
        <title>Connecting structure to function with the recovery of over 1000 high-quality activated sludge metagenome-assembled genomes encoding full-length rRNA genes using long-read sequencing.</title>
        <authorList>
            <person name="Singleton C.M."/>
            <person name="Petriglieri F."/>
            <person name="Kristensen J.M."/>
            <person name="Kirkegaard R.H."/>
            <person name="Michaelsen T.Y."/>
            <person name="Andersen M.H."/>
            <person name="Karst S.M."/>
            <person name="Dueholm M.S."/>
            <person name="Nielsen P.H."/>
            <person name="Albertsen M."/>
        </authorList>
    </citation>
    <scope>NUCLEOTIDE SEQUENCE [LARGE SCALE GENOMIC DNA]</scope>
    <source>
        <strain evidence="3">Fred_18-Q3-R57-64_BAT3C.720</strain>
    </source>
</reference>
<evidence type="ECO:0000313" key="4">
    <source>
        <dbReference type="Proteomes" id="UP000706151"/>
    </source>
</evidence>
<dbReference type="SUPFAM" id="SSF51126">
    <property type="entry name" value="Pectin lyase-like"/>
    <property type="match status" value="1"/>
</dbReference>
<dbReference type="InterPro" id="IPR012334">
    <property type="entry name" value="Pectin_lyas_fold"/>
</dbReference>
<name>A0A935TC47_9PROT</name>
<feature type="chain" id="PRO_5037244104" description="Right handed beta helix domain-containing protein" evidence="2">
    <location>
        <begin position="22"/>
        <end position="445"/>
    </location>
</feature>
<feature type="compositionally biased region" description="Low complexity" evidence="1">
    <location>
        <begin position="47"/>
        <end position="56"/>
    </location>
</feature>
<comment type="caution">
    <text evidence="3">The sequence shown here is derived from an EMBL/GenBank/DDBJ whole genome shotgun (WGS) entry which is preliminary data.</text>
</comment>
<keyword evidence="2" id="KW-0732">Signal</keyword>
<dbReference type="Gene3D" id="2.160.20.10">
    <property type="entry name" value="Single-stranded right-handed beta-helix, Pectin lyase-like"/>
    <property type="match status" value="1"/>
</dbReference>
<proteinExistence type="predicted"/>
<evidence type="ECO:0000256" key="2">
    <source>
        <dbReference type="SAM" id="SignalP"/>
    </source>
</evidence>
<evidence type="ECO:0008006" key="5">
    <source>
        <dbReference type="Google" id="ProtNLM"/>
    </source>
</evidence>
<dbReference type="Proteomes" id="UP000706151">
    <property type="component" value="Unassembled WGS sequence"/>
</dbReference>
<sequence length="445" mass="47346">MSCGRLFTTVLTLGLAASAMAADNLPPTPTELGSIRRNEQGRLEVIPTPAAAQTASPPTPDSLGGGRALGKVREDKAASAATGGRKIVVGPLERVRSIQEAARLARDGDTIEILPGEYRQQAVVWTQGRLTIKGIGKRPLLLADGANAEGKALWVVRNSEMLIENIEFRGVRVPDGNGAGIRFESGHLKVVRCAFFDNEMGILTGGVADSVLDIEDSEFGEAPQHAGLLHHLLYVGTIARLSVRGSRFQQGFRGHLIKSRARESSILYNMIVDGVGGSASYELEFPNGGLAWVIGNVIGQSATTDNPDLISYGAEGPRWPDNALYLAHNTLVLDERPGGRFLHLWSDRMPPGTEVWAINNLLVGRDAFAPKAPGRHDGNQLVDRAALIDAAALAFALPGNSPLRGKARPPGFVRQQSLAPSAEFRLPIGTRSLPAGKPLSAGALQ</sequence>
<dbReference type="AlphaFoldDB" id="A0A935TC47"/>
<evidence type="ECO:0000256" key="1">
    <source>
        <dbReference type="SAM" id="MobiDB-lite"/>
    </source>
</evidence>